<evidence type="ECO:0000313" key="6">
    <source>
        <dbReference type="EMBL" id="GMA88896.1"/>
    </source>
</evidence>
<dbReference type="Pfam" id="PF08345">
    <property type="entry name" value="YscJ_FliF_C"/>
    <property type="match status" value="1"/>
</dbReference>
<dbReference type="PANTHER" id="PTHR30046:SF0">
    <property type="entry name" value="FLAGELLAR M-RING PROTEIN"/>
    <property type="match status" value="1"/>
</dbReference>
<feature type="domain" description="Flagellar M-ring C-terminal" evidence="5">
    <location>
        <begin position="79"/>
        <end position="249"/>
    </location>
</feature>
<dbReference type="InterPro" id="IPR043427">
    <property type="entry name" value="YscJ/FliF"/>
</dbReference>
<reference evidence="7" key="1">
    <citation type="journal article" date="2019" name="Int. J. Syst. Evol. Microbiol.">
        <title>The Global Catalogue of Microorganisms (GCM) 10K type strain sequencing project: providing services to taxonomists for standard genome sequencing and annotation.</title>
        <authorList>
            <consortium name="The Broad Institute Genomics Platform"/>
            <consortium name="The Broad Institute Genome Sequencing Center for Infectious Disease"/>
            <person name="Wu L."/>
            <person name="Ma J."/>
        </authorList>
    </citation>
    <scope>NUCLEOTIDE SEQUENCE [LARGE SCALE GENOMIC DNA]</scope>
    <source>
        <strain evidence="7">NBRC 108730</strain>
    </source>
</reference>
<feature type="region of interest" description="Disordered" evidence="3">
    <location>
        <begin position="41"/>
        <end position="61"/>
    </location>
</feature>
<feature type="region of interest" description="Disordered" evidence="3">
    <location>
        <begin position="115"/>
        <end position="138"/>
    </location>
</feature>
<keyword evidence="2" id="KW-0472">Membrane</keyword>
<dbReference type="InterPro" id="IPR006182">
    <property type="entry name" value="FliF_N_dom"/>
</dbReference>
<evidence type="ECO:0000259" key="5">
    <source>
        <dbReference type="Pfam" id="PF08345"/>
    </source>
</evidence>
<evidence type="ECO:0000256" key="1">
    <source>
        <dbReference type="ARBA" id="ARBA00004370"/>
    </source>
</evidence>
<comment type="caution">
    <text evidence="6">The sequence shown here is derived from an EMBL/GenBank/DDBJ whole genome shotgun (WGS) entry which is preliminary data.</text>
</comment>
<feature type="region of interest" description="Disordered" evidence="3">
    <location>
        <begin position="253"/>
        <end position="275"/>
    </location>
</feature>
<dbReference type="Pfam" id="PF01514">
    <property type="entry name" value="YscJ_FliF"/>
    <property type="match status" value="1"/>
</dbReference>
<accession>A0ABQ6JQE4</accession>
<sequence>MLVSMRPGTNLSSQQVQSIVHLVASGIEGMDPTDVTVADSTGRLLSSSDGTTGSAASDANQSMTENYEDDAAGDLQAVLDRVLGPGKAVATVAAQLSFDDVDTTTKRVYTDKNAKPIAESETTETYGGNGSGNGTSGYLGTDNIATPGAVTGAGTTADSNAVTTGGTGAGASGNGGYEKKTATKNNANSEETITRKAAPGQVVRQDVSVMIDSKAAANVDMAKPQQNLSTAAGVDTKRGDTIAVNPIPFDTSASAQAASEPQGGTVGRAAHAGSSATPSRAASRCWCWLRC</sequence>
<keyword evidence="7" id="KW-1185">Reference proteome</keyword>
<evidence type="ECO:0000256" key="3">
    <source>
        <dbReference type="SAM" id="MobiDB-lite"/>
    </source>
</evidence>
<proteinExistence type="predicted"/>
<protein>
    <submittedName>
        <fullName evidence="6">Uncharacterized protein</fullName>
    </submittedName>
</protein>
<dbReference type="InterPro" id="IPR013556">
    <property type="entry name" value="Flag_M-ring_C"/>
</dbReference>
<dbReference type="PANTHER" id="PTHR30046">
    <property type="entry name" value="FLAGELLAR M-RING PROTEIN"/>
    <property type="match status" value="1"/>
</dbReference>
<evidence type="ECO:0000313" key="7">
    <source>
        <dbReference type="Proteomes" id="UP001157017"/>
    </source>
</evidence>
<feature type="compositionally biased region" description="Gly residues" evidence="3">
    <location>
        <begin position="165"/>
        <end position="176"/>
    </location>
</feature>
<feature type="domain" description="Flagellar M-ring N-terminal" evidence="4">
    <location>
        <begin position="2"/>
        <end position="46"/>
    </location>
</feature>
<dbReference type="EMBL" id="BSUZ01000001">
    <property type="protein sequence ID" value="GMA88896.1"/>
    <property type="molecule type" value="Genomic_DNA"/>
</dbReference>
<dbReference type="Gene3D" id="3.30.300.30">
    <property type="match status" value="1"/>
</dbReference>
<dbReference type="InterPro" id="IPR045851">
    <property type="entry name" value="AMP-bd_C_sf"/>
</dbReference>
<name>A0ABQ6JQE4_9ACTN</name>
<feature type="compositionally biased region" description="Gly residues" evidence="3">
    <location>
        <begin position="127"/>
        <end position="137"/>
    </location>
</feature>
<evidence type="ECO:0000259" key="4">
    <source>
        <dbReference type="Pfam" id="PF01514"/>
    </source>
</evidence>
<dbReference type="Proteomes" id="UP001157017">
    <property type="component" value="Unassembled WGS sequence"/>
</dbReference>
<comment type="subcellular location">
    <subcellularLocation>
        <location evidence="1">Membrane</location>
    </subcellularLocation>
</comment>
<evidence type="ECO:0000256" key="2">
    <source>
        <dbReference type="ARBA" id="ARBA00023136"/>
    </source>
</evidence>
<feature type="compositionally biased region" description="Low complexity" evidence="3">
    <location>
        <begin position="41"/>
        <end position="59"/>
    </location>
</feature>
<organism evidence="6 7">
    <name type="scientific">Angustibacter aerolatus</name>
    <dbReference type="NCBI Taxonomy" id="1162965"/>
    <lineage>
        <taxon>Bacteria</taxon>
        <taxon>Bacillati</taxon>
        <taxon>Actinomycetota</taxon>
        <taxon>Actinomycetes</taxon>
        <taxon>Kineosporiales</taxon>
        <taxon>Kineosporiaceae</taxon>
    </lineage>
</organism>
<feature type="region of interest" description="Disordered" evidence="3">
    <location>
        <begin position="156"/>
        <end position="199"/>
    </location>
</feature>
<gene>
    <name evidence="6" type="ORF">GCM10025868_41460</name>
</gene>